<gene>
    <name evidence="4" type="primary">draG</name>
    <name evidence="4" type="ORF">Pan181_29760</name>
</gene>
<proteinExistence type="inferred from homology"/>
<accession>A0A518APW2</accession>
<dbReference type="AlphaFoldDB" id="A0A518APW2"/>
<keyword evidence="2 4" id="KW-0378">Hydrolase</keyword>
<dbReference type="InterPro" id="IPR036705">
    <property type="entry name" value="Ribosyl_crysJ1_sf"/>
</dbReference>
<evidence type="ECO:0000256" key="2">
    <source>
        <dbReference type="ARBA" id="ARBA00022801"/>
    </source>
</evidence>
<feature type="binding site" evidence="3">
    <location>
        <position position="61"/>
    </location>
    <ligand>
        <name>Mg(2+)</name>
        <dbReference type="ChEBI" id="CHEBI:18420"/>
        <label>1</label>
    </ligand>
</feature>
<dbReference type="EMBL" id="CP036278">
    <property type="protein sequence ID" value="QDU56764.1"/>
    <property type="molecule type" value="Genomic_DNA"/>
</dbReference>
<dbReference type="GO" id="GO:0047407">
    <property type="term" value="F:ADP-ribosyl-[dinitrogen reductase] hydrolase activity"/>
    <property type="evidence" value="ECO:0007669"/>
    <property type="project" value="UniProtKB-EC"/>
</dbReference>
<keyword evidence="3" id="KW-0479">Metal-binding</keyword>
<dbReference type="GO" id="GO:0046872">
    <property type="term" value="F:metal ion binding"/>
    <property type="evidence" value="ECO:0007669"/>
    <property type="project" value="UniProtKB-KW"/>
</dbReference>
<dbReference type="Gene3D" id="1.10.4080.10">
    <property type="entry name" value="ADP-ribosylation/Crystallin J1"/>
    <property type="match status" value="1"/>
</dbReference>
<feature type="binding site" evidence="3">
    <location>
        <position position="263"/>
    </location>
    <ligand>
        <name>Mg(2+)</name>
        <dbReference type="ChEBI" id="CHEBI:18420"/>
        <label>1</label>
    </ligand>
</feature>
<keyword evidence="5" id="KW-1185">Reference proteome</keyword>
<dbReference type="SUPFAM" id="SSF101478">
    <property type="entry name" value="ADP-ribosylglycohydrolase"/>
    <property type="match status" value="1"/>
</dbReference>
<comment type="similarity">
    <text evidence="1">Belongs to the ADP-ribosylglycohydrolase family.</text>
</comment>
<evidence type="ECO:0000256" key="1">
    <source>
        <dbReference type="ARBA" id="ARBA00010702"/>
    </source>
</evidence>
<dbReference type="PANTHER" id="PTHR16222:SF24">
    <property type="entry name" value="ADP-RIBOSYLHYDROLASE ARH3"/>
    <property type="match status" value="1"/>
</dbReference>
<dbReference type="RefSeq" id="WP_145247470.1">
    <property type="nucleotide sequence ID" value="NZ_CP036278.1"/>
</dbReference>
<organism evidence="4 5">
    <name type="scientific">Aeoliella mucimassa</name>
    <dbReference type="NCBI Taxonomy" id="2527972"/>
    <lineage>
        <taxon>Bacteria</taxon>
        <taxon>Pseudomonadati</taxon>
        <taxon>Planctomycetota</taxon>
        <taxon>Planctomycetia</taxon>
        <taxon>Pirellulales</taxon>
        <taxon>Lacipirellulaceae</taxon>
        <taxon>Aeoliella</taxon>
    </lineage>
</organism>
<dbReference type="OrthoDB" id="9798107at2"/>
<evidence type="ECO:0000313" key="4">
    <source>
        <dbReference type="EMBL" id="QDU56764.1"/>
    </source>
</evidence>
<evidence type="ECO:0000256" key="3">
    <source>
        <dbReference type="PIRSR" id="PIRSR605502-1"/>
    </source>
</evidence>
<feature type="binding site" evidence="3">
    <location>
        <position position="264"/>
    </location>
    <ligand>
        <name>Mg(2+)</name>
        <dbReference type="ChEBI" id="CHEBI:18420"/>
        <label>1</label>
    </ligand>
</feature>
<feature type="binding site" evidence="3">
    <location>
        <position position="60"/>
    </location>
    <ligand>
        <name>Mg(2+)</name>
        <dbReference type="ChEBI" id="CHEBI:18420"/>
        <label>1</label>
    </ligand>
</feature>
<reference evidence="4 5" key="1">
    <citation type="submission" date="2019-02" db="EMBL/GenBank/DDBJ databases">
        <title>Deep-cultivation of Planctomycetes and their phenomic and genomic characterization uncovers novel biology.</title>
        <authorList>
            <person name="Wiegand S."/>
            <person name="Jogler M."/>
            <person name="Boedeker C."/>
            <person name="Pinto D."/>
            <person name="Vollmers J."/>
            <person name="Rivas-Marin E."/>
            <person name="Kohn T."/>
            <person name="Peeters S.H."/>
            <person name="Heuer A."/>
            <person name="Rast P."/>
            <person name="Oberbeckmann S."/>
            <person name="Bunk B."/>
            <person name="Jeske O."/>
            <person name="Meyerdierks A."/>
            <person name="Storesund J.E."/>
            <person name="Kallscheuer N."/>
            <person name="Luecker S."/>
            <person name="Lage O.M."/>
            <person name="Pohl T."/>
            <person name="Merkel B.J."/>
            <person name="Hornburger P."/>
            <person name="Mueller R.-W."/>
            <person name="Bruemmer F."/>
            <person name="Labrenz M."/>
            <person name="Spormann A.M."/>
            <person name="Op den Camp H."/>
            <person name="Overmann J."/>
            <person name="Amann R."/>
            <person name="Jetten M.S.M."/>
            <person name="Mascher T."/>
            <person name="Medema M.H."/>
            <person name="Devos D.P."/>
            <person name="Kaster A.-K."/>
            <person name="Ovreas L."/>
            <person name="Rohde M."/>
            <person name="Galperin M.Y."/>
            <person name="Jogler C."/>
        </authorList>
    </citation>
    <scope>NUCLEOTIDE SEQUENCE [LARGE SCALE GENOMIC DNA]</scope>
    <source>
        <strain evidence="4 5">Pan181</strain>
    </source>
</reference>
<dbReference type="EC" id="3.2.2.24" evidence="4"/>
<keyword evidence="3" id="KW-0460">Magnesium</keyword>
<name>A0A518APW2_9BACT</name>
<sequence length="318" mass="34236">MTEQQTPSLESRFTGTLLGLAVADGLGANFEGHAPERIAKRYRTADELIDNPPPGELWYTDDTQMMIGVAETLIERGEIDEPTLCRRFAENYLPQRGYGRGARVIIEAIQLGHDYRSLAASYFPGGSFGNGAAMRVAPVGLMFRDDPERLWQQAGVSAMPTHTHPLGIEGAQVLALAVGLASQADTLDRDVFLNTLADHCVSLEYGGPLRRASDVHRAVDIGQFGNGIEANSSVVTAIASFAFTPDSYGATIANAIMLGGDTDTIAAMAGAISGAYLGVEAIPRHLLDALEDRRQGRTYIAELATKLYEVYQSQCKVN</sequence>
<dbReference type="PANTHER" id="PTHR16222">
    <property type="entry name" value="ADP-RIBOSYLGLYCOHYDROLASE"/>
    <property type="match status" value="1"/>
</dbReference>
<dbReference type="Pfam" id="PF03747">
    <property type="entry name" value="ADP_ribosyl_GH"/>
    <property type="match status" value="1"/>
</dbReference>
<protein>
    <submittedName>
        <fullName evidence="4">ADP-ribosyl-[dinitrogen reductase] glycohydrolase</fullName>
        <ecNumber evidence="4">3.2.2.24</ecNumber>
    </submittedName>
</protein>
<dbReference type="InterPro" id="IPR005502">
    <property type="entry name" value="Ribosyl_crysJ1"/>
</dbReference>
<keyword evidence="4" id="KW-0326">Glycosidase</keyword>
<evidence type="ECO:0000313" key="5">
    <source>
        <dbReference type="Proteomes" id="UP000315750"/>
    </source>
</evidence>
<dbReference type="Proteomes" id="UP000315750">
    <property type="component" value="Chromosome"/>
</dbReference>
<feature type="binding site" evidence="3">
    <location>
        <position position="261"/>
    </location>
    <ligand>
        <name>Mg(2+)</name>
        <dbReference type="ChEBI" id="CHEBI:18420"/>
        <label>1</label>
    </ligand>
</feature>
<feature type="binding site" evidence="3">
    <location>
        <position position="62"/>
    </location>
    <ligand>
        <name>Mg(2+)</name>
        <dbReference type="ChEBI" id="CHEBI:18420"/>
        <label>1</label>
    </ligand>
</feature>
<dbReference type="KEGG" id="amuc:Pan181_29760"/>
<comment type="cofactor">
    <cofactor evidence="3">
        <name>Mg(2+)</name>
        <dbReference type="ChEBI" id="CHEBI:18420"/>
    </cofactor>
    <text evidence="3">Binds 2 magnesium ions per subunit.</text>
</comment>
<dbReference type="InterPro" id="IPR050792">
    <property type="entry name" value="ADP-ribosylglycohydrolase"/>
</dbReference>